<sequence length="640" mass="72473">MSSLEVFAKNVKTLMAQRNVRVKDLAERIGLSDTYLSLVLNGARRNLSDEYKDRIASFFNVPIARLFAEDGLTEENLSDISLYEDPHRLEIKGLIDLFIKKANLENRRTSFYMALSMLTDQDVRSVSYFLSRLLNEFEAEDQRQTAATQEALLSLLPAERELLALFSLAGNNARLDWVMAMTEMPADEFSRLTENLERRGLLNLLDDVGGKRINLKADLSPSISSIFSYEKIRLLHGRLSRAMEALPDQGPFFEMDLAQKMVKAGMSEDALLHFRKSARSFESLNLWDNAAKVWHEASVVYAALDNPKERIACVCEAIRCLGRAGNLNGAGEIGAYALKSVEDAGLSDLAGQVCLAMGNLYSEHDYARAVQWYKKGLSLTPEPLPTYGKLLINLASAYFGAGKLDQAENALKEAKRWSSDKEFAEARKVKSHIDLMLGLIEFQRRNWKASKTHFVSCVEKCPPEELDDLAVAWHNLGMLMYREDDTAMAREYLLKAQAIYEQKNLSTHWAYAAVELAKVYLREGKIEAAMSLLQKAAPVLNGKSHVETGWVFLLNACILSKQNRHKEVIDYGKRAIDLFQREGAERDLACGALWLSNYLEGIGDFHASRPFRNRAYQIYEKRHWDVRELHRECSLLSPKS</sequence>
<dbReference type="Pfam" id="PF14559">
    <property type="entry name" value="TPR_19"/>
    <property type="match status" value="1"/>
</dbReference>
<accession>A0AAT9LDI6</accession>
<dbReference type="InterPro" id="IPR011990">
    <property type="entry name" value="TPR-like_helical_dom_sf"/>
</dbReference>
<name>A0AAT9LDI6_9FIRM</name>
<gene>
    <name evidence="2" type="ORF">IMF26_03030</name>
</gene>
<evidence type="ECO:0000313" key="2">
    <source>
        <dbReference type="EMBL" id="QUL99058.1"/>
    </source>
</evidence>
<dbReference type="Gene3D" id="1.25.40.10">
    <property type="entry name" value="Tetratricopeptide repeat domain"/>
    <property type="match status" value="2"/>
</dbReference>
<evidence type="ECO:0000259" key="1">
    <source>
        <dbReference type="SMART" id="SM00530"/>
    </source>
</evidence>
<reference evidence="2" key="1">
    <citation type="submission" date="2020-10" db="EMBL/GenBank/DDBJ databases">
        <authorList>
            <person name="Kadnikov V."/>
            <person name="Beletsky A.V."/>
            <person name="Mardanov A.V."/>
            <person name="Karnachuk O.V."/>
            <person name="Ravin N.V."/>
        </authorList>
    </citation>
    <scope>NUCLEOTIDE SEQUENCE</scope>
    <source>
        <strain evidence="2">Bu02</strain>
    </source>
</reference>
<dbReference type="InterPro" id="IPR019734">
    <property type="entry name" value="TPR_rpt"/>
</dbReference>
<organism evidence="2">
    <name type="scientific">Candidatus Fermentithermobacillus carboniphilus</name>
    <dbReference type="NCBI Taxonomy" id="3085328"/>
    <lineage>
        <taxon>Bacteria</taxon>
        <taxon>Bacillati</taxon>
        <taxon>Bacillota</taxon>
        <taxon>Candidatus Fermentithermobacillia</taxon>
        <taxon>Candidatus Fermentithermobacillales</taxon>
        <taxon>Candidatus Fermentithermobacillaceae</taxon>
        <taxon>Candidatus Fermentithermobacillus</taxon>
    </lineage>
</organism>
<dbReference type="GO" id="GO:0003677">
    <property type="term" value="F:DNA binding"/>
    <property type="evidence" value="ECO:0007669"/>
    <property type="project" value="InterPro"/>
</dbReference>
<dbReference type="SMART" id="SM00530">
    <property type="entry name" value="HTH_XRE"/>
    <property type="match status" value="1"/>
</dbReference>
<dbReference type="PANTHER" id="PTHR12558">
    <property type="entry name" value="CELL DIVISION CYCLE 16,23,27"/>
    <property type="match status" value="1"/>
</dbReference>
<dbReference type="CDD" id="cd00093">
    <property type="entry name" value="HTH_XRE"/>
    <property type="match status" value="1"/>
</dbReference>
<dbReference type="SUPFAM" id="SSF48452">
    <property type="entry name" value="TPR-like"/>
    <property type="match status" value="2"/>
</dbReference>
<dbReference type="SUPFAM" id="SSF47413">
    <property type="entry name" value="lambda repressor-like DNA-binding domains"/>
    <property type="match status" value="1"/>
</dbReference>
<dbReference type="InterPro" id="IPR010982">
    <property type="entry name" value="Lambda_DNA-bd_dom_sf"/>
</dbReference>
<dbReference type="KEGG" id="fcz:IMF26_03030"/>
<feature type="domain" description="HTH cro/C1-type" evidence="1">
    <location>
        <begin position="10"/>
        <end position="66"/>
    </location>
</feature>
<dbReference type="EMBL" id="CP062796">
    <property type="protein sequence ID" value="QUL99058.1"/>
    <property type="molecule type" value="Genomic_DNA"/>
</dbReference>
<dbReference type="GO" id="GO:0051301">
    <property type="term" value="P:cell division"/>
    <property type="evidence" value="ECO:0007669"/>
    <property type="project" value="TreeGrafter"/>
</dbReference>
<dbReference type="SMART" id="SM00028">
    <property type="entry name" value="TPR"/>
    <property type="match status" value="5"/>
</dbReference>
<dbReference type="InterPro" id="IPR001387">
    <property type="entry name" value="Cro/C1-type_HTH"/>
</dbReference>
<dbReference type="PANTHER" id="PTHR12558:SF13">
    <property type="entry name" value="CELL DIVISION CYCLE PROTEIN 27 HOMOLOG"/>
    <property type="match status" value="1"/>
</dbReference>
<dbReference type="Pfam" id="PF01381">
    <property type="entry name" value="HTH_3"/>
    <property type="match status" value="1"/>
</dbReference>
<proteinExistence type="predicted"/>
<reference evidence="2" key="2">
    <citation type="journal article" date="2023" name="Biology">
        <title>Prokaryotic Life Associated with Coal-Fire Gas Vents Revealed by Metagenomics.</title>
        <authorList>
            <person name="Kadnikov V.V."/>
            <person name="Mardanov A.V."/>
            <person name="Beletsky A.V."/>
            <person name="Karnachuk O.V."/>
            <person name="Ravin N.V."/>
        </authorList>
    </citation>
    <scope>NUCLEOTIDE SEQUENCE</scope>
    <source>
        <strain evidence="2">Bu02</strain>
    </source>
</reference>
<dbReference type="Gene3D" id="1.10.260.40">
    <property type="entry name" value="lambda repressor-like DNA-binding domains"/>
    <property type="match status" value="1"/>
</dbReference>
<dbReference type="AlphaFoldDB" id="A0AAT9LDI6"/>
<protein>
    <submittedName>
        <fullName evidence="2">Tetratricopeptide repeat protein</fullName>
    </submittedName>
</protein>